<evidence type="ECO:0000259" key="1">
    <source>
        <dbReference type="Pfam" id="PF02875"/>
    </source>
</evidence>
<dbReference type="Proteomes" id="UP000642144">
    <property type="component" value="Unassembled WGS sequence"/>
</dbReference>
<sequence length="695" mass="73014">MRILQQRLLRGANLYSPMPCVVAVIESPLAEAGQQLAYTARFLQQACGEAVTFMHAELADNTMVNEAGGGIAVRWRVVVEYTLEHMGQAALTAAADLIAATGRGEAPDVPAAVASLRALAASMQLPPAAQAVLREASALGIPVQRISEHAGLLRLGWGQRQWRYLAHADDDNRLLTNTLLHERQLMRSLLIEAQLDVPAEDFHAPQRQPGERLRVQVLNGEAQHPDPAVRSVAQRAAVTLGLTHAQVDLLPGRRAPKVDAVLAAPPLSHEQHGLLRALHTDPAKGRIPVIGITGTNGKTTTTLMIAHAVQLAGFRTGCASTQGITVAGDLYGEGDCTGYWSHRAVLASPQTEFAVLETARGGLLKRGLAYDRCSVGVMLNVSDDHLGMDGVDTVEQLARVKSLVVSAADTAVLNADDAHCVAARARLAPGARAVYFSMKPDNAVLLAHLAHGGDAVWLENEVIMLSQRQVRQRVMPATHIPATSGGLARYNIANSLAATAALAASGFTVMQISAGLSSFESNAATNPLRSNVFELGAMTIVLDYAHNPAAYAALATLARGLAQGQGQSKATGQAPGRVLAVVTSPGDRRDADLTRTGATCAAHFDELFVYESTSRGRAHGEAAQIIADGARASGGAAIHTYDHAAAAVQEAYLACRPGDVLVFACGTEVATLIDAIRAIDAPAAARLEQQAAPAA</sequence>
<dbReference type="Pfam" id="PF02875">
    <property type="entry name" value="Mur_ligase_C"/>
    <property type="match status" value="1"/>
</dbReference>
<dbReference type="SUPFAM" id="SSF53623">
    <property type="entry name" value="MurD-like peptide ligases, catalytic domain"/>
    <property type="match status" value="1"/>
</dbReference>
<dbReference type="InterPro" id="IPR036565">
    <property type="entry name" value="Mur-like_cat_sf"/>
</dbReference>
<dbReference type="InterPro" id="IPR036615">
    <property type="entry name" value="Mur_ligase_C_dom_sf"/>
</dbReference>
<evidence type="ECO:0008006" key="5">
    <source>
        <dbReference type="Google" id="ProtNLM"/>
    </source>
</evidence>
<dbReference type="InterPro" id="IPR004101">
    <property type="entry name" value="Mur_ligase_C"/>
</dbReference>
<dbReference type="SUPFAM" id="SSF53244">
    <property type="entry name" value="MurD-like peptide ligases, peptide-binding domain"/>
    <property type="match status" value="1"/>
</dbReference>
<dbReference type="PANTHER" id="PTHR23135">
    <property type="entry name" value="MUR LIGASE FAMILY MEMBER"/>
    <property type="match status" value="1"/>
</dbReference>
<organism evidence="3 4">
    <name type="scientific">Duganella levis</name>
    <dbReference type="NCBI Taxonomy" id="2692169"/>
    <lineage>
        <taxon>Bacteria</taxon>
        <taxon>Pseudomonadati</taxon>
        <taxon>Pseudomonadota</taxon>
        <taxon>Betaproteobacteria</taxon>
        <taxon>Burkholderiales</taxon>
        <taxon>Oxalobacteraceae</taxon>
        <taxon>Telluria group</taxon>
        <taxon>Duganella</taxon>
    </lineage>
</organism>
<feature type="domain" description="Mur ligase C-terminal" evidence="1">
    <location>
        <begin position="537"/>
        <end position="664"/>
    </location>
</feature>
<accession>A0ABW9W5V5</accession>
<evidence type="ECO:0000313" key="4">
    <source>
        <dbReference type="Proteomes" id="UP000642144"/>
    </source>
</evidence>
<dbReference type="RefSeq" id="WP_161057206.1">
    <property type="nucleotide sequence ID" value="NZ_WWCT01000023.1"/>
</dbReference>
<dbReference type="EMBL" id="WWCT01000023">
    <property type="protein sequence ID" value="MYN29441.1"/>
    <property type="molecule type" value="Genomic_DNA"/>
</dbReference>
<dbReference type="PANTHER" id="PTHR23135:SF18">
    <property type="entry name" value="CYANOPHYCIN SYNTHETASE"/>
    <property type="match status" value="1"/>
</dbReference>
<protein>
    <recommendedName>
        <fullName evidence="5">Cyanophycin synthetase</fullName>
    </recommendedName>
</protein>
<evidence type="ECO:0000313" key="3">
    <source>
        <dbReference type="EMBL" id="MYN29441.1"/>
    </source>
</evidence>
<evidence type="ECO:0000259" key="2">
    <source>
        <dbReference type="Pfam" id="PF08245"/>
    </source>
</evidence>
<dbReference type="Gene3D" id="3.90.190.20">
    <property type="entry name" value="Mur ligase, C-terminal domain"/>
    <property type="match status" value="1"/>
</dbReference>
<comment type="caution">
    <text evidence="3">The sequence shown here is derived from an EMBL/GenBank/DDBJ whole genome shotgun (WGS) entry which is preliminary data.</text>
</comment>
<proteinExistence type="predicted"/>
<gene>
    <name evidence="3" type="ORF">GTP69_23860</name>
</gene>
<keyword evidence="4" id="KW-1185">Reference proteome</keyword>
<feature type="domain" description="Mur ligase central" evidence="2">
    <location>
        <begin position="292"/>
        <end position="501"/>
    </location>
</feature>
<dbReference type="InterPro" id="IPR013221">
    <property type="entry name" value="Mur_ligase_cen"/>
</dbReference>
<reference evidence="3 4" key="1">
    <citation type="submission" date="2019-12" db="EMBL/GenBank/DDBJ databases">
        <title>Novel species isolated from a subtropical stream in China.</title>
        <authorList>
            <person name="Lu H."/>
        </authorList>
    </citation>
    <scope>NUCLEOTIDE SEQUENCE [LARGE SCALE GENOMIC DNA]</scope>
    <source>
        <strain evidence="3 4">CY42W</strain>
    </source>
</reference>
<dbReference type="Gene3D" id="3.40.1190.10">
    <property type="entry name" value="Mur-like, catalytic domain"/>
    <property type="match status" value="1"/>
</dbReference>
<dbReference type="Pfam" id="PF08245">
    <property type="entry name" value="Mur_ligase_M"/>
    <property type="match status" value="1"/>
</dbReference>
<name>A0ABW9W5V5_9BURK</name>